<dbReference type="Proteomes" id="UP000499080">
    <property type="component" value="Unassembled WGS sequence"/>
</dbReference>
<evidence type="ECO:0000313" key="1">
    <source>
        <dbReference type="EMBL" id="GBN05271.1"/>
    </source>
</evidence>
<dbReference type="AlphaFoldDB" id="A0A4Y2KSD1"/>
<dbReference type="OrthoDB" id="8041622at2759"/>
<proteinExistence type="predicted"/>
<evidence type="ECO:0000313" key="2">
    <source>
        <dbReference type="Proteomes" id="UP000499080"/>
    </source>
</evidence>
<reference evidence="1 2" key="1">
    <citation type="journal article" date="2019" name="Sci. Rep.">
        <title>Orb-weaving spider Araneus ventricosus genome elucidates the spidroin gene catalogue.</title>
        <authorList>
            <person name="Kono N."/>
            <person name="Nakamura H."/>
            <person name="Ohtoshi R."/>
            <person name="Moran D.A.P."/>
            <person name="Shinohara A."/>
            <person name="Yoshida Y."/>
            <person name="Fujiwara M."/>
            <person name="Mori M."/>
            <person name="Tomita M."/>
            <person name="Arakawa K."/>
        </authorList>
    </citation>
    <scope>NUCLEOTIDE SEQUENCE [LARGE SCALE GENOMIC DNA]</scope>
</reference>
<organism evidence="1 2">
    <name type="scientific">Araneus ventricosus</name>
    <name type="common">Orbweaver spider</name>
    <name type="synonym">Epeira ventricosa</name>
    <dbReference type="NCBI Taxonomy" id="182803"/>
    <lineage>
        <taxon>Eukaryota</taxon>
        <taxon>Metazoa</taxon>
        <taxon>Ecdysozoa</taxon>
        <taxon>Arthropoda</taxon>
        <taxon>Chelicerata</taxon>
        <taxon>Arachnida</taxon>
        <taxon>Araneae</taxon>
        <taxon>Araneomorphae</taxon>
        <taxon>Entelegynae</taxon>
        <taxon>Araneoidea</taxon>
        <taxon>Araneidae</taxon>
        <taxon>Araneus</taxon>
    </lineage>
</organism>
<protein>
    <submittedName>
        <fullName evidence="1">Uncharacterized protein</fullName>
    </submittedName>
</protein>
<accession>A0A4Y2KSD1</accession>
<comment type="caution">
    <text evidence="1">The sequence shown here is derived from an EMBL/GenBank/DDBJ whole genome shotgun (WGS) entry which is preliminary data.</text>
</comment>
<name>A0A4Y2KSD1_ARAVE</name>
<sequence>MSPVETRWLELIVILKEVVDDEIITEENANSISYPERVRLVKIDPITVARYFEYRMRWLFNLLKQKKQHFYRKRAGRFLRSNGIPAKGKPDLHCLLWLKNAPICKEDSQNEDVKETIDKYVSCSRMLPSSHV</sequence>
<dbReference type="EMBL" id="BGPR01004951">
    <property type="protein sequence ID" value="GBN05271.1"/>
    <property type="molecule type" value="Genomic_DNA"/>
</dbReference>
<gene>
    <name evidence="1" type="ORF">AVEN_116398_1</name>
</gene>
<keyword evidence="2" id="KW-1185">Reference proteome</keyword>